<sequence length="55" mass="5601">MALVVPVLALVAVAPQLLPELGLVVVESQLVPELVPELGPGVVAPEEPVVVGEPQ</sequence>
<proteinExistence type="predicted"/>
<accession>X1TTX3</accession>
<name>X1TTX3_9ZZZZ</name>
<protein>
    <submittedName>
        <fullName evidence="1">Uncharacterized protein</fullName>
    </submittedName>
</protein>
<dbReference type="AlphaFoldDB" id="X1TTX3"/>
<organism evidence="1">
    <name type="scientific">marine sediment metagenome</name>
    <dbReference type="NCBI Taxonomy" id="412755"/>
    <lineage>
        <taxon>unclassified sequences</taxon>
        <taxon>metagenomes</taxon>
        <taxon>ecological metagenomes</taxon>
    </lineage>
</organism>
<gene>
    <name evidence="1" type="ORF">S12H4_50791</name>
</gene>
<dbReference type="EMBL" id="BARW01032029">
    <property type="protein sequence ID" value="GAJ08803.1"/>
    <property type="molecule type" value="Genomic_DNA"/>
</dbReference>
<reference evidence="1" key="1">
    <citation type="journal article" date="2014" name="Front. Microbiol.">
        <title>High frequency of phylogenetically diverse reductive dehalogenase-homologous genes in deep subseafloor sedimentary metagenomes.</title>
        <authorList>
            <person name="Kawai M."/>
            <person name="Futagami T."/>
            <person name="Toyoda A."/>
            <person name="Takaki Y."/>
            <person name="Nishi S."/>
            <person name="Hori S."/>
            <person name="Arai W."/>
            <person name="Tsubouchi T."/>
            <person name="Morono Y."/>
            <person name="Uchiyama I."/>
            <person name="Ito T."/>
            <person name="Fujiyama A."/>
            <person name="Inagaki F."/>
            <person name="Takami H."/>
        </authorList>
    </citation>
    <scope>NUCLEOTIDE SEQUENCE</scope>
    <source>
        <strain evidence="1">Expedition CK06-06</strain>
    </source>
</reference>
<evidence type="ECO:0000313" key="1">
    <source>
        <dbReference type="EMBL" id="GAJ08803.1"/>
    </source>
</evidence>
<comment type="caution">
    <text evidence="1">The sequence shown here is derived from an EMBL/GenBank/DDBJ whole genome shotgun (WGS) entry which is preliminary data.</text>
</comment>